<dbReference type="Gene3D" id="3.30.1950.10">
    <property type="entry name" value="wza like domain"/>
    <property type="match status" value="1"/>
</dbReference>
<dbReference type="Gene3D" id="3.10.560.10">
    <property type="entry name" value="Outer membrane lipoprotein wza domain like"/>
    <property type="match status" value="2"/>
</dbReference>
<evidence type="ECO:0000256" key="15">
    <source>
        <dbReference type="SAM" id="SignalP"/>
    </source>
</evidence>
<evidence type="ECO:0000259" key="18">
    <source>
        <dbReference type="Pfam" id="PF22461"/>
    </source>
</evidence>
<dbReference type="NCBIfam" id="TIGR03028">
    <property type="entry name" value="EpsE"/>
    <property type="match status" value="1"/>
</dbReference>
<evidence type="ECO:0000256" key="14">
    <source>
        <dbReference type="ARBA" id="ARBA00023288"/>
    </source>
</evidence>
<evidence type="ECO:0000256" key="9">
    <source>
        <dbReference type="ARBA" id="ARBA00023065"/>
    </source>
</evidence>
<evidence type="ECO:0000259" key="16">
    <source>
        <dbReference type="Pfam" id="PF02563"/>
    </source>
</evidence>
<proteinExistence type="inferred from homology"/>
<evidence type="ECO:0000256" key="12">
    <source>
        <dbReference type="ARBA" id="ARBA00023139"/>
    </source>
</evidence>
<keyword evidence="3" id="KW-0813">Transport</keyword>
<dbReference type="InterPro" id="IPR003715">
    <property type="entry name" value="Poly_export_N"/>
</dbReference>
<dbReference type="GO" id="GO:0015159">
    <property type="term" value="F:polysaccharide transmembrane transporter activity"/>
    <property type="evidence" value="ECO:0007669"/>
    <property type="project" value="InterPro"/>
</dbReference>
<feature type="domain" description="Soluble ligand binding" evidence="17">
    <location>
        <begin position="188"/>
        <end position="238"/>
    </location>
</feature>
<feature type="signal peptide" evidence="15">
    <location>
        <begin position="1"/>
        <end position="22"/>
    </location>
</feature>
<keyword evidence="5" id="KW-0762">Sugar transport</keyword>
<keyword evidence="9" id="KW-0406">Ion transport</keyword>
<evidence type="ECO:0000259" key="17">
    <source>
        <dbReference type="Pfam" id="PF10531"/>
    </source>
</evidence>
<dbReference type="GO" id="GO:0015288">
    <property type="term" value="F:porin activity"/>
    <property type="evidence" value="ECO:0007669"/>
    <property type="project" value="UniProtKB-KW"/>
</dbReference>
<dbReference type="Pfam" id="PF02563">
    <property type="entry name" value="Poly_export"/>
    <property type="match status" value="1"/>
</dbReference>
<reference evidence="20" key="1">
    <citation type="submission" date="2018-09" db="EMBL/GenBank/DDBJ databases">
        <authorList>
            <person name="Zhu H."/>
        </authorList>
    </citation>
    <scope>NUCLEOTIDE SEQUENCE [LARGE SCALE GENOMIC DNA]</scope>
    <source>
        <strain evidence="20">K1S02-23</strain>
    </source>
</reference>
<name>A0A3A3GTB4_9BURK</name>
<protein>
    <submittedName>
        <fullName evidence="19">Polysaccharide export protein EpsE</fullName>
    </submittedName>
</protein>
<dbReference type="Proteomes" id="UP000266327">
    <property type="component" value="Unassembled WGS sequence"/>
</dbReference>
<keyword evidence="20" id="KW-1185">Reference proteome</keyword>
<evidence type="ECO:0000256" key="1">
    <source>
        <dbReference type="ARBA" id="ARBA00004571"/>
    </source>
</evidence>
<keyword evidence="7 15" id="KW-0732">Signal</keyword>
<sequence>MKSYFKWILALLISLIVSSAGAADIELGSGDTLRISVYGHPDLSLETRVSESGNISYPLIGEVKVSGLSPAAAEKKISGMLERGGYLRNPQVNIAIAQNQSQQVSVLGQVARPGRYPVDGRRSLTEILALAGGTTPDAGDTITLVRTRNGKAIKENLDIQDMVKNGDMQKNLQLKTNDVIFVERAPRFYIYGEVQHPGTYKLERNMTVIQALSVGGGLSPRGTDRGVRLKRRDADGTLREITARHEDIVQMDDVVYVRESLF</sequence>
<dbReference type="Pfam" id="PF22461">
    <property type="entry name" value="SLBB_2"/>
    <property type="match status" value="1"/>
</dbReference>
<dbReference type="PANTHER" id="PTHR33619:SF3">
    <property type="entry name" value="POLYSACCHARIDE EXPORT PROTEIN GFCE-RELATED"/>
    <property type="match status" value="1"/>
</dbReference>
<evidence type="ECO:0000256" key="5">
    <source>
        <dbReference type="ARBA" id="ARBA00022597"/>
    </source>
</evidence>
<keyword evidence="6" id="KW-0812">Transmembrane</keyword>
<dbReference type="GO" id="GO:0046930">
    <property type="term" value="C:pore complex"/>
    <property type="evidence" value="ECO:0007669"/>
    <property type="project" value="UniProtKB-KW"/>
</dbReference>
<dbReference type="InterPro" id="IPR049712">
    <property type="entry name" value="Poly_export"/>
</dbReference>
<dbReference type="InterPro" id="IPR019554">
    <property type="entry name" value="Soluble_ligand-bd"/>
</dbReference>
<evidence type="ECO:0000256" key="13">
    <source>
        <dbReference type="ARBA" id="ARBA00023237"/>
    </source>
</evidence>
<evidence type="ECO:0000256" key="2">
    <source>
        <dbReference type="ARBA" id="ARBA00009450"/>
    </source>
</evidence>
<keyword evidence="14" id="KW-0449">Lipoprotein</keyword>
<keyword evidence="4" id="KW-1134">Transmembrane beta strand</keyword>
<dbReference type="Pfam" id="PF10531">
    <property type="entry name" value="SLBB"/>
    <property type="match status" value="1"/>
</dbReference>
<comment type="similarity">
    <text evidence="2">Belongs to the BexD/CtrA/VexA family.</text>
</comment>
<dbReference type="InterPro" id="IPR054765">
    <property type="entry name" value="SLBB_dom"/>
</dbReference>
<evidence type="ECO:0000256" key="3">
    <source>
        <dbReference type="ARBA" id="ARBA00022448"/>
    </source>
</evidence>
<evidence type="ECO:0000256" key="11">
    <source>
        <dbReference type="ARBA" id="ARBA00023136"/>
    </source>
</evidence>
<evidence type="ECO:0000256" key="10">
    <source>
        <dbReference type="ARBA" id="ARBA00023114"/>
    </source>
</evidence>
<gene>
    <name evidence="19" type="primary">epsE</name>
    <name evidence="19" type="ORF">D3878_05375</name>
</gene>
<comment type="caution">
    <text evidence="19">The sequence shown here is derived from an EMBL/GenBank/DDBJ whole genome shotgun (WGS) entry which is preliminary data.</text>
</comment>
<feature type="chain" id="PRO_5017367867" evidence="15">
    <location>
        <begin position="23"/>
        <end position="262"/>
    </location>
</feature>
<accession>A0A3A3GTB4</accession>
<dbReference type="PANTHER" id="PTHR33619">
    <property type="entry name" value="POLYSACCHARIDE EXPORT PROTEIN GFCE-RELATED"/>
    <property type="match status" value="1"/>
</dbReference>
<dbReference type="RefSeq" id="WP_119787718.1">
    <property type="nucleotide sequence ID" value="NZ_QYUQ01000002.1"/>
</dbReference>
<keyword evidence="11" id="KW-0472">Membrane</keyword>
<evidence type="ECO:0000256" key="4">
    <source>
        <dbReference type="ARBA" id="ARBA00022452"/>
    </source>
</evidence>
<evidence type="ECO:0000313" key="20">
    <source>
        <dbReference type="Proteomes" id="UP000266327"/>
    </source>
</evidence>
<evidence type="ECO:0000313" key="19">
    <source>
        <dbReference type="EMBL" id="RJG04240.1"/>
    </source>
</evidence>
<evidence type="ECO:0000256" key="6">
    <source>
        <dbReference type="ARBA" id="ARBA00022692"/>
    </source>
</evidence>
<feature type="domain" description="Polysaccharide export protein N-terminal" evidence="16">
    <location>
        <begin position="22"/>
        <end position="96"/>
    </location>
</feature>
<comment type="subcellular location">
    <subcellularLocation>
        <location evidence="1">Cell outer membrane</location>
        <topology evidence="1">Multi-pass membrane protein</topology>
    </subcellularLocation>
</comment>
<dbReference type="GO" id="GO:0009279">
    <property type="term" value="C:cell outer membrane"/>
    <property type="evidence" value="ECO:0007669"/>
    <property type="project" value="UniProtKB-SubCell"/>
</dbReference>
<keyword evidence="10" id="KW-0626">Porin</keyword>
<dbReference type="InterPro" id="IPR017478">
    <property type="entry name" value="Polysacc_export_EpsE"/>
</dbReference>
<keyword evidence="8" id="KW-0625">Polysaccharide transport</keyword>
<dbReference type="EMBL" id="QYUQ01000002">
    <property type="protein sequence ID" value="RJG04240.1"/>
    <property type="molecule type" value="Genomic_DNA"/>
</dbReference>
<dbReference type="GO" id="GO:0006811">
    <property type="term" value="P:monoatomic ion transport"/>
    <property type="evidence" value="ECO:0007669"/>
    <property type="project" value="UniProtKB-KW"/>
</dbReference>
<keyword evidence="13" id="KW-0998">Cell outer membrane</keyword>
<evidence type="ECO:0000256" key="8">
    <source>
        <dbReference type="ARBA" id="ARBA00023047"/>
    </source>
</evidence>
<dbReference type="AlphaFoldDB" id="A0A3A3GTB4"/>
<organism evidence="19 20">
    <name type="scientific">Noviherbaspirillum sedimenti</name>
    <dbReference type="NCBI Taxonomy" id="2320865"/>
    <lineage>
        <taxon>Bacteria</taxon>
        <taxon>Pseudomonadati</taxon>
        <taxon>Pseudomonadota</taxon>
        <taxon>Betaproteobacteria</taxon>
        <taxon>Burkholderiales</taxon>
        <taxon>Oxalobacteraceae</taxon>
        <taxon>Noviherbaspirillum</taxon>
    </lineage>
</organism>
<feature type="domain" description="SLBB" evidence="18">
    <location>
        <begin position="102"/>
        <end position="182"/>
    </location>
</feature>
<keyword evidence="12" id="KW-0564">Palmitate</keyword>
<evidence type="ECO:0000256" key="7">
    <source>
        <dbReference type="ARBA" id="ARBA00022729"/>
    </source>
</evidence>
<dbReference type="OrthoDB" id="9815244at2"/>